<sequence>MQEKAGTLRTGVSLVLTDDAAIEVRAEGAGPAIVLLPSLGRGIADFNDIVPALVDNGYRVLRPEPRGVGRSRGPMSGNTLHHFAADIASIIRQDGSAPCVIAGHAFGGKVACTVAANHREVVRALVLIAGTGNAEIDPDIGESIGVGSDPSLPREKRRDHLVRAFFAEGNDPAEWLDGWHPETMAMQREAEKATAPDAYVGGGDAPVLDIQAEADAVVGESERSARRETFADRVTVVVIRRAGHALLPEQPAQVAAAIHDYIQKL</sequence>
<dbReference type="PANTHER" id="PTHR43798">
    <property type="entry name" value="MONOACYLGLYCEROL LIPASE"/>
    <property type="match status" value="1"/>
</dbReference>
<evidence type="ECO:0000259" key="1">
    <source>
        <dbReference type="Pfam" id="PF00561"/>
    </source>
</evidence>
<evidence type="ECO:0000313" key="3">
    <source>
        <dbReference type="Proteomes" id="UP000199071"/>
    </source>
</evidence>
<protein>
    <submittedName>
        <fullName evidence="2">Pimeloyl-ACP methyl ester carboxylesterase</fullName>
    </submittedName>
</protein>
<dbReference type="SUPFAM" id="SSF53474">
    <property type="entry name" value="alpha/beta-Hydrolases"/>
    <property type="match status" value="1"/>
</dbReference>
<name>A0A1G6BPI5_9HYPH</name>
<dbReference type="EMBL" id="FMXQ01000003">
    <property type="protein sequence ID" value="SDB22509.1"/>
    <property type="molecule type" value="Genomic_DNA"/>
</dbReference>
<reference evidence="2 3" key="1">
    <citation type="submission" date="2016-10" db="EMBL/GenBank/DDBJ databases">
        <authorList>
            <person name="de Groot N.N."/>
        </authorList>
    </citation>
    <scope>NUCLEOTIDE SEQUENCE [LARGE SCALE GENOMIC DNA]</scope>
    <source>
        <strain evidence="2 3">ATCC 35022</strain>
    </source>
</reference>
<proteinExistence type="predicted"/>
<dbReference type="AlphaFoldDB" id="A0A1G6BPI5"/>
<dbReference type="PRINTS" id="PR00111">
    <property type="entry name" value="ABHYDROLASE"/>
</dbReference>
<dbReference type="GO" id="GO:0016020">
    <property type="term" value="C:membrane"/>
    <property type="evidence" value="ECO:0007669"/>
    <property type="project" value="TreeGrafter"/>
</dbReference>
<dbReference type="STRING" id="665467.SAMN02982931_01693"/>
<dbReference type="Pfam" id="PF00561">
    <property type="entry name" value="Abhydrolase_1"/>
    <property type="match status" value="1"/>
</dbReference>
<gene>
    <name evidence="2" type="ORF">SAMN02982931_01693</name>
</gene>
<feature type="domain" description="AB hydrolase-1" evidence="1">
    <location>
        <begin position="31"/>
        <end position="179"/>
    </location>
</feature>
<dbReference type="OrthoDB" id="9812774at2"/>
<dbReference type="Proteomes" id="UP000199071">
    <property type="component" value="Unassembled WGS sequence"/>
</dbReference>
<dbReference type="RefSeq" id="WP_090875976.1">
    <property type="nucleotide sequence ID" value="NZ_FMXQ01000003.1"/>
</dbReference>
<dbReference type="InterPro" id="IPR050266">
    <property type="entry name" value="AB_hydrolase_sf"/>
</dbReference>
<keyword evidence="3" id="KW-1185">Reference proteome</keyword>
<dbReference type="PANTHER" id="PTHR43798:SF33">
    <property type="entry name" value="HYDROLASE, PUTATIVE (AFU_ORTHOLOGUE AFUA_2G14860)-RELATED"/>
    <property type="match status" value="1"/>
</dbReference>
<organism evidence="2 3">
    <name type="scientific">Bauldia litoralis</name>
    <dbReference type="NCBI Taxonomy" id="665467"/>
    <lineage>
        <taxon>Bacteria</taxon>
        <taxon>Pseudomonadati</taxon>
        <taxon>Pseudomonadota</taxon>
        <taxon>Alphaproteobacteria</taxon>
        <taxon>Hyphomicrobiales</taxon>
        <taxon>Kaistiaceae</taxon>
        <taxon>Bauldia</taxon>
    </lineage>
</organism>
<dbReference type="InterPro" id="IPR029058">
    <property type="entry name" value="AB_hydrolase_fold"/>
</dbReference>
<evidence type="ECO:0000313" key="2">
    <source>
        <dbReference type="EMBL" id="SDB22509.1"/>
    </source>
</evidence>
<accession>A0A1G6BPI5</accession>
<dbReference type="InterPro" id="IPR000073">
    <property type="entry name" value="AB_hydrolase_1"/>
</dbReference>
<dbReference type="Gene3D" id="3.40.50.1820">
    <property type="entry name" value="alpha/beta hydrolase"/>
    <property type="match status" value="1"/>
</dbReference>